<proteinExistence type="predicted"/>
<evidence type="ECO:0000256" key="2">
    <source>
        <dbReference type="SAM" id="Phobius"/>
    </source>
</evidence>
<evidence type="ECO:0000313" key="3">
    <source>
        <dbReference type="EMBL" id="PMD47146.1"/>
    </source>
</evidence>
<evidence type="ECO:0000256" key="1">
    <source>
        <dbReference type="SAM" id="MobiDB-lite"/>
    </source>
</evidence>
<sequence length="638" mass="70023">MVSTSCIAGVVAAKCSKFRPDSDHCILEGRGIPKAAYHENDARDSEAYKNPNQDPAERPKGTQLLQSSSSLKLPIEGYDDEEELQFSTDTAELTPIFQNAYTKKHSPRKQLRSLLIEGFKRCMITLVLESFLFGTIYGFSKYDVMTAAELAWYNSLVTGLSMALGISIGSSFKDIAINLRWWFLSRERRSLQDVDEILECSSLRDVTRYAVHLIKKEQLLLASICIFWVLVNTGAQAGVAMLALTFSLVPSNVALGPVIGSVYFTNWSQPFSNVFVDETVLASQYCAHTFGGLGQHFNLNSNNSSPPINPPVQPFTPYADDTTDYWECETYFQYVFMESPADSSSIIGNFYSNRSITTSSLCEAFPVIEDLNRSPSTLHYVENGTAQEIQLQNLIPASNTYYTFPSVQDCGSRCASVYALENNGAASFYYKCHVNVSDVANATVLQHNVSDTNARIAAGAIALQGYQAQDEFNQSQTFPSSQSIYGLGQNGNSSGMAELLRKFAIGVFVASDNVLPNVANPLHQLLPGQGLMLSLDNLPGMLSILGTLLAVHCLLVIIGSFIANKVLVPNDSYLTVAILLQPIFQKMARRGYLLSGKKIEEPSVVYCDTVCGKGSGVRSVASSKEDESVVLWDFDCDL</sequence>
<reference evidence="3 4" key="1">
    <citation type="submission" date="2016-04" db="EMBL/GenBank/DDBJ databases">
        <title>A degradative enzymes factory behind the ericoid mycorrhizal symbiosis.</title>
        <authorList>
            <consortium name="DOE Joint Genome Institute"/>
            <person name="Martino E."/>
            <person name="Morin E."/>
            <person name="Grelet G."/>
            <person name="Kuo A."/>
            <person name="Kohler A."/>
            <person name="Daghino S."/>
            <person name="Barry K."/>
            <person name="Choi C."/>
            <person name="Cichocki N."/>
            <person name="Clum A."/>
            <person name="Copeland A."/>
            <person name="Hainaut M."/>
            <person name="Haridas S."/>
            <person name="Labutti K."/>
            <person name="Lindquist E."/>
            <person name="Lipzen A."/>
            <person name="Khouja H.-R."/>
            <person name="Murat C."/>
            <person name="Ohm R."/>
            <person name="Olson A."/>
            <person name="Spatafora J."/>
            <person name="Veneault-Fourrey C."/>
            <person name="Henrissat B."/>
            <person name="Grigoriev I."/>
            <person name="Martin F."/>
            <person name="Perotto S."/>
        </authorList>
    </citation>
    <scope>NUCLEOTIDE SEQUENCE [LARGE SCALE GENOMIC DNA]</scope>
    <source>
        <strain evidence="3 4">F</strain>
    </source>
</reference>
<feature type="transmembrane region" description="Helical" evidence="2">
    <location>
        <begin position="151"/>
        <end position="172"/>
    </location>
</feature>
<feature type="transmembrane region" description="Helical" evidence="2">
    <location>
        <begin position="541"/>
        <end position="563"/>
    </location>
</feature>
<feature type="transmembrane region" description="Helical" evidence="2">
    <location>
        <begin position="219"/>
        <end position="244"/>
    </location>
</feature>
<dbReference type="OrthoDB" id="3596604at2759"/>
<keyword evidence="2" id="KW-0812">Transmembrane</keyword>
<feature type="region of interest" description="Disordered" evidence="1">
    <location>
        <begin position="39"/>
        <end position="62"/>
    </location>
</feature>
<dbReference type="AlphaFoldDB" id="A0A2J6S8R7"/>
<keyword evidence="2" id="KW-1133">Transmembrane helix</keyword>
<name>A0A2J6S8R7_HYAVF</name>
<organism evidence="3 4">
    <name type="scientific">Hyaloscypha variabilis (strain UAMH 11265 / GT02V1 / F)</name>
    <name type="common">Meliniomyces variabilis</name>
    <dbReference type="NCBI Taxonomy" id="1149755"/>
    <lineage>
        <taxon>Eukaryota</taxon>
        <taxon>Fungi</taxon>
        <taxon>Dikarya</taxon>
        <taxon>Ascomycota</taxon>
        <taxon>Pezizomycotina</taxon>
        <taxon>Leotiomycetes</taxon>
        <taxon>Helotiales</taxon>
        <taxon>Hyaloscyphaceae</taxon>
        <taxon>Hyaloscypha</taxon>
        <taxon>Hyaloscypha variabilis</taxon>
    </lineage>
</organism>
<dbReference type="Proteomes" id="UP000235786">
    <property type="component" value="Unassembled WGS sequence"/>
</dbReference>
<accession>A0A2J6S8R7</accession>
<dbReference type="EMBL" id="KZ613938">
    <property type="protein sequence ID" value="PMD47146.1"/>
    <property type="molecule type" value="Genomic_DNA"/>
</dbReference>
<keyword evidence="2" id="KW-0472">Membrane</keyword>
<protein>
    <submittedName>
        <fullName evidence="3">Uncharacterized protein</fullName>
    </submittedName>
</protein>
<gene>
    <name evidence="3" type="ORF">L207DRAFT_606234</name>
</gene>
<feature type="transmembrane region" description="Helical" evidence="2">
    <location>
        <begin position="118"/>
        <end position="139"/>
    </location>
</feature>
<evidence type="ECO:0000313" key="4">
    <source>
        <dbReference type="Proteomes" id="UP000235786"/>
    </source>
</evidence>
<keyword evidence="4" id="KW-1185">Reference proteome</keyword>